<dbReference type="RefSeq" id="WP_107145245.1">
    <property type="nucleotide sequence ID" value="NZ_CP197397.1"/>
</dbReference>
<feature type="transmembrane region" description="Helical" evidence="1">
    <location>
        <begin position="376"/>
        <end position="398"/>
    </location>
</feature>
<organism evidence="2 3">
    <name type="scientific">Neisseria mucosa</name>
    <dbReference type="NCBI Taxonomy" id="488"/>
    <lineage>
        <taxon>Bacteria</taxon>
        <taxon>Pseudomonadati</taxon>
        <taxon>Pseudomonadota</taxon>
        <taxon>Betaproteobacteria</taxon>
        <taxon>Neisseriales</taxon>
        <taxon>Neisseriaceae</taxon>
        <taxon>Neisseria</taxon>
    </lineage>
</organism>
<dbReference type="EMBL" id="JASPBL010000097">
    <property type="protein sequence ID" value="MDK8362800.1"/>
    <property type="molecule type" value="Genomic_DNA"/>
</dbReference>
<reference evidence="2" key="1">
    <citation type="submission" date="2023-05" db="EMBL/GenBank/DDBJ databases">
        <title>Genomic Catalog of Human Bladder Bacteria.</title>
        <authorList>
            <person name="Du J."/>
        </authorList>
    </citation>
    <scope>NUCLEOTIDE SEQUENCE</scope>
    <source>
        <strain evidence="2">UMB7974B</strain>
    </source>
</reference>
<proteinExistence type="predicted"/>
<dbReference type="Proteomes" id="UP001240589">
    <property type="component" value="Unassembled WGS sequence"/>
</dbReference>
<accession>A0AAW6ZC17</accession>
<evidence type="ECO:0000313" key="2">
    <source>
        <dbReference type="EMBL" id="MDK8362800.1"/>
    </source>
</evidence>
<evidence type="ECO:0000313" key="3">
    <source>
        <dbReference type="Proteomes" id="UP001240589"/>
    </source>
</evidence>
<dbReference type="KEGG" id="nmj:NM96_04250"/>
<keyword evidence="1" id="KW-0812">Transmembrane</keyword>
<keyword evidence="1" id="KW-1133">Transmembrane helix</keyword>
<evidence type="ECO:0000256" key="1">
    <source>
        <dbReference type="SAM" id="Phobius"/>
    </source>
</evidence>
<name>A0AAW6ZC17_NEIMU</name>
<dbReference type="AlphaFoldDB" id="A0AAW6ZC17"/>
<keyword evidence="1" id="KW-0472">Membrane</keyword>
<gene>
    <name evidence="2" type="ORF">QP792_11590</name>
</gene>
<protein>
    <submittedName>
        <fullName evidence="2">VRR-NUC domain-containing protein</fullName>
    </submittedName>
</protein>
<sequence length="494" mass="56989">MAMITRLKVHKEYADIELGDLGYLYIVWEFVLRFYNGKSTKNLDAFSGSCSVKGRKQNGFDRVVNLTERMTGYYWPYKPEVTFSVPEGRSDIVPVPHLIDDRKAKKREDKETQSFIDKIGRKIGLLDKTTQGKNRRHTRWKCSEPVLPGAERKRPDLIIVKDYHIRWPGRKALAYGEQYEDNLKRLVEMKYGDDELDDKQEQAYIKIATIKRFALLEIYQDNDEGNTEGVYEFSPEFVPAFGFKKEDLLPKIRLEPWVAAPEGRPINILSEKLIDRKSMETVYHPETAAQILQNSPWLEGFGKFESTENGIRWVGDDGKIVEYSNQELQQAVDYLEEYEDIPRDYLPYIQEADVVMSTDNALMIAVKFVKENKEEIVTFIVLSVAAIALAYFSAPAALAGSIMFALRLAVFAPALGASADLWAADERFEQRSNCYAYKYLVNKPKGSTYEPNEYKITHYVPWQACEKNTDTSHLKGWEEKVREFDARHGNLPKE</sequence>
<comment type="caution">
    <text evidence="2">The sequence shown here is derived from an EMBL/GenBank/DDBJ whole genome shotgun (WGS) entry which is preliminary data.</text>
</comment>